<dbReference type="KEGG" id="ntd:EGO55_14640"/>
<dbReference type="RefSeq" id="WP_021688634.1">
    <property type="nucleotide sequence ID" value="NZ_BASZ01000001.1"/>
</dbReference>
<feature type="region of interest" description="Disordered" evidence="1">
    <location>
        <begin position="56"/>
        <end position="84"/>
    </location>
</feature>
<accession>U2YI54</accession>
<comment type="caution">
    <text evidence="2">The sequence shown here is derived from an EMBL/GenBank/DDBJ whole genome shotgun (WGS) entry which is preliminary data.</text>
</comment>
<dbReference type="AlphaFoldDB" id="U2YI54"/>
<dbReference type="EMBL" id="BASZ01000001">
    <property type="protein sequence ID" value="GAD47727.1"/>
    <property type="molecule type" value="Genomic_DNA"/>
</dbReference>
<evidence type="ECO:0000256" key="1">
    <source>
        <dbReference type="SAM" id="MobiDB-lite"/>
    </source>
</evidence>
<reference evidence="2 3" key="1">
    <citation type="submission" date="2013-09" db="EMBL/GenBank/DDBJ databases">
        <title>Whole genome shotgun sequence of Novosphingobium tardaugens NBRC 16725.</title>
        <authorList>
            <person name="Isaki S."/>
            <person name="Hosoyama A."/>
            <person name="Tsuchikane K."/>
            <person name="Katsumata H."/>
            <person name="Ando Y."/>
            <person name="Yamazaki S."/>
            <person name="Fujita N."/>
        </authorList>
    </citation>
    <scope>NUCLEOTIDE SEQUENCE [LARGE SCALE GENOMIC DNA]</scope>
    <source>
        <strain evidence="2 3">NBRC 16725</strain>
    </source>
</reference>
<gene>
    <name evidence="2" type="ORF">NT2_01_05010</name>
</gene>
<dbReference type="Proteomes" id="UP000016568">
    <property type="component" value="Unassembled WGS sequence"/>
</dbReference>
<organism evidence="2 3">
    <name type="scientific">Caenibius tardaugens NBRC 16725</name>
    <dbReference type="NCBI Taxonomy" id="1219035"/>
    <lineage>
        <taxon>Bacteria</taxon>
        <taxon>Pseudomonadati</taxon>
        <taxon>Pseudomonadota</taxon>
        <taxon>Alphaproteobacteria</taxon>
        <taxon>Sphingomonadales</taxon>
        <taxon>Erythrobacteraceae</taxon>
        <taxon>Caenibius</taxon>
    </lineage>
</organism>
<dbReference type="OrthoDB" id="7478615at2"/>
<sequence length="84" mass="9503">MMADNRQPLSAILQTNPAITQDWLVTAWMMPLQMTVTLWDNWAMLSRTVCRTVFHPTSGPAHEDHAQLKMPDPISGEGEHDLFA</sequence>
<protein>
    <submittedName>
        <fullName evidence="2">Uncharacterized protein</fullName>
    </submittedName>
</protein>
<proteinExistence type="predicted"/>
<keyword evidence="3" id="KW-1185">Reference proteome</keyword>
<evidence type="ECO:0000313" key="3">
    <source>
        <dbReference type="Proteomes" id="UP000016568"/>
    </source>
</evidence>
<evidence type="ECO:0000313" key="2">
    <source>
        <dbReference type="EMBL" id="GAD47727.1"/>
    </source>
</evidence>
<name>U2YI54_9SPHN</name>